<protein>
    <submittedName>
        <fullName evidence="2">Uncharacterized protein</fullName>
    </submittedName>
</protein>
<evidence type="ECO:0000256" key="1">
    <source>
        <dbReference type="SAM" id="Phobius"/>
    </source>
</evidence>
<evidence type="ECO:0000313" key="2">
    <source>
        <dbReference type="EMBL" id="MBX39888.1"/>
    </source>
</evidence>
<organism evidence="2">
    <name type="scientific">Rhizophora mucronata</name>
    <name type="common">Asiatic mangrove</name>
    <dbReference type="NCBI Taxonomy" id="61149"/>
    <lineage>
        <taxon>Eukaryota</taxon>
        <taxon>Viridiplantae</taxon>
        <taxon>Streptophyta</taxon>
        <taxon>Embryophyta</taxon>
        <taxon>Tracheophyta</taxon>
        <taxon>Spermatophyta</taxon>
        <taxon>Magnoliopsida</taxon>
        <taxon>eudicotyledons</taxon>
        <taxon>Gunneridae</taxon>
        <taxon>Pentapetalae</taxon>
        <taxon>rosids</taxon>
        <taxon>fabids</taxon>
        <taxon>Malpighiales</taxon>
        <taxon>Rhizophoraceae</taxon>
        <taxon>Rhizophora</taxon>
    </lineage>
</organism>
<name>A0A2P2NBM8_RHIMU</name>
<keyword evidence="1" id="KW-0812">Transmembrane</keyword>
<sequence length="40" mass="4572">MPAALLVAAFHESFFKTISPLFGIFLCFFQSFSLFKLLKL</sequence>
<dbReference type="AlphaFoldDB" id="A0A2P2NBM8"/>
<proteinExistence type="predicted"/>
<feature type="transmembrane region" description="Helical" evidence="1">
    <location>
        <begin position="20"/>
        <end position="38"/>
    </location>
</feature>
<keyword evidence="1" id="KW-0472">Membrane</keyword>
<accession>A0A2P2NBM8</accession>
<reference evidence="2" key="1">
    <citation type="submission" date="2018-02" db="EMBL/GenBank/DDBJ databases">
        <title>Rhizophora mucronata_Transcriptome.</title>
        <authorList>
            <person name="Meera S.P."/>
            <person name="Sreeshan A."/>
            <person name="Augustine A."/>
        </authorList>
    </citation>
    <scope>NUCLEOTIDE SEQUENCE</scope>
    <source>
        <tissue evidence="2">Leaf</tissue>
    </source>
</reference>
<dbReference type="EMBL" id="GGEC01059404">
    <property type="protein sequence ID" value="MBX39888.1"/>
    <property type="molecule type" value="Transcribed_RNA"/>
</dbReference>
<keyword evidence="1" id="KW-1133">Transmembrane helix</keyword>